<proteinExistence type="predicted"/>
<dbReference type="Pfam" id="PF18701">
    <property type="entry name" value="DUF5641"/>
    <property type="match status" value="1"/>
</dbReference>
<dbReference type="Gene3D" id="3.30.420.10">
    <property type="entry name" value="Ribonuclease H-like superfamily/Ribonuclease H"/>
    <property type="match status" value="1"/>
</dbReference>
<gene>
    <name evidence="2" type="ORF">N1851_022207</name>
</gene>
<sequence>MCLFLCAPQNTENSVSASTMAISAVAYLKATDENGHTHIGFVMGKSKLAPYPPHTVPRLELCGAVLAVEMADLITEELDAHIHKVTFYTDSRIVLGYISNNSRRFYVYVANRVTRIRESTSNGTIALYQHRTQPCRPRDSLSASSHIERHQLVQRPSKVSWGQTDLNASPAGNHPVAPLPSTYTRLKGLNQHYEEMTQAKLIITRNAQHDAFAVEMKCLSRGEVVPKSSPLRKLNPIVDADGLLRVGGRIPLADVPWEEKHPIILPKKHHVATLLERHYHEKVAHQGRHLTEGAVRSAGLWLVGGKRLVSSIIHKCVTCNKLRRRMEEQKMSKLPAERLDLGPPFTNVGVDVFGPWTINTRCICSWPCPPFRSDWGTNFIGACKELQIKSDDHELTAYLQDQSSTWTFNPLHSSHMSGVWERMIGIARRILDALLLKTNTAHLSHEVLVTLMSEVMAIMNARPLVPVSSNPDMPTSTQCCHPREYKLKDLYSKQWKQVQALADAFWKRWRQEYLMSLQPRRKWHVDKPNLSEGDVVLLKDAQVKRN</sequence>
<dbReference type="PANTHER" id="PTHR47331">
    <property type="entry name" value="PHD-TYPE DOMAIN-CONTAINING PROTEIN"/>
    <property type="match status" value="1"/>
</dbReference>
<dbReference type="InterPro" id="IPR040676">
    <property type="entry name" value="DUF5641"/>
</dbReference>
<keyword evidence="3" id="KW-1185">Reference proteome</keyword>
<reference evidence="2" key="1">
    <citation type="journal article" date="2023" name="Front. Mar. Sci.">
        <title>A new Merluccius polli reference genome to investigate the effects of global change in West African waters.</title>
        <authorList>
            <person name="Mateo J.L."/>
            <person name="Blanco-Fernandez C."/>
            <person name="Garcia-Vazquez E."/>
            <person name="Machado-Schiaffino G."/>
        </authorList>
    </citation>
    <scope>NUCLEOTIDE SEQUENCE</scope>
    <source>
        <strain evidence="2">C29</strain>
        <tissue evidence="2">Fin</tissue>
    </source>
</reference>
<organism evidence="2 3">
    <name type="scientific">Merluccius polli</name>
    <name type="common">Benguela hake</name>
    <name type="synonym">Merluccius cadenati</name>
    <dbReference type="NCBI Taxonomy" id="89951"/>
    <lineage>
        <taxon>Eukaryota</taxon>
        <taxon>Metazoa</taxon>
        <taxon>Chordata</taxon>
        <taxon>Craniata</taxon>
        <taxon>Vertebrata</taxon>
        <taxon>Euteleostomi</taxon>
        <taxon>Actinopterygii</taxon>
        <taxon>Neopterygii</taxon>
        <taxon>Teleostei</taxon>
        <taxon>Neoteleostei</taxon>
        <taxon>Acanthomorphata</taxon>
        <taxon>Zeiogadaria</taxon>
        <taxon>Gadariae</taxon>
        <taxon>Gadiformes</taxon>
        <taxon>Gadoidei</taxon>
        <taxon>Merlucciidae</taxon>
        <taxon>Merluccius</taxon>
    </lineage>
</organism>
<dbReference type="EMBL" id="JAOPHQ010004012">
    <property type="protein sequence ID" value="KAK0140804.1"/>
    <property type="molecule type" value="Genomic_DNA"/>
</dbReference>
<dbReference type="GO" id="GO:0003676">
    <property type="term" value="F:nucleic acid binding"/>
    <property type="evidence" value="ECO:0007669"/>
    <property type="project" value="InterPro"/>
</dbReference>
<dbReference type="PANTHER" id="PTHR47331:SF6">
    <property type="entry name" value="DOUBLECORTIN DOMAIN-CONTAINING PROTEIN"/>
    <property type="match status" value="1"/>
</dbReference>
<name>A0AA47MI95_MERPO</name>
<feature type="domain" description="DUF5641" evidence="1">
    <location>
        <begin position="493"/>
        <end position="544"/>
    </location>
</feature>
<accession>A0AA47MI95</accession>
<comment type="caution">
    <text evidence="2">The sequence shown here is derived from an EMBL/GenBank/DDBJ whole genome shotgun (WGS) entry which is preliminary data.</text>
</comment>
<dbReference type="InterPro" id="IPR008042">
    <property type="entry name" value="Retrotrans_Pao"/>
</dbReference>
<dbReference type="Pfam" id="PF05380">
    <property type="entry name" value="Peptidase_A17"/>
    <property type="match status" value="1"/>
</dbReference>
<dbReference type="AlphaFoldDB" id="A0AA47MI95"/>
<evidence type="ECO:0000313" key="2">
    <source>
        <dbReference type="EMBL" id="KAK0140804.1"/>
    </source>
</evidence>
<evidence type="ECO:0000259" key="1">
    <source>
        <dbReference type="Pfam" id="PF18701"/>
    </source>
</evidence>
<protein>
    <recommendedName>
        <fullName evidence="1">DUF5641 domain-containing protein</fullName>
    </recommendedName>
</protein>
<dbReference type="InterPro" id="IPR036397">
    <property type="entry name" value="RNaseH_sf"/>
</dbReference>
<dbReference type="Proteomes" id="UP001174136">
    <property type="component" value="Unassembled WGS sequence"/>
</dbReference>
<evidence type="ECO:0000313" key="3">
    <source>
        <dbReference type="Proteomes" id="UP001174136"/>
    </source>
</evidence>
<dbReference type="InterPro" id="IPR012337">
    <property type="entry name" value="RNaseH-like_sf"/>
</dbReference>
<dbReference type="SUPFAM" id="SSF53098">
    <property type="entry name" value="Ribonuclease H-like"/>
    <property type="match status" value="2"/>
</dbReference>